<feature type="non-terminal residue" evidence="15">
    <location>
        <position position="1"/>
    </location>
</feature>
<feature type="domain" description="Alpha-D-phosphohexomutase alpha/beta/alpha" evidence="12">
    <location>
        <begin position="55"/>
        <end position="98"/>
    </location>
</feature>
<comment type="caution">
    <text evidence="15">The sequence shown here is derived from an EMBL/GenBank/DDBJ whole genome shotgun (WGS) entry which is preliminary data.</text>
</comment>
<dbReference type="GO" id="GO:0004610">
    <property type="term" value="F:phosphoacetylglucosamine mutase activity"/>
    <property type="evidence" value="ECO:0007669"/>
    <property type="project" value="UniProtKB-EC"/>
</dbReference>
<dbReference type="GO" id="GO:0006048">
    <property type="term" value="P:UDP-N-acetylglucosamine biosynthetic process"/>
    <property type="evidence" value="ECO:0007669"/>
    <property type="project" value="TreeGrafter"/>
</dbReference>
<dbReference type="InterPro" id="IPR016055">
    <property type="entry name" value="A-D-PHexomutase_a/b/a-I/II/III"/>
</dbReference>
<evidence type="ECO:0000259" key="13">
    <source>
        <dbReference type="Pfam" id="PF21404"/>
    </source>
</evidence>
<dbReference type="Pfam" id="PF02878">
    <property type="entry name" value="PGM_PMM_I"/>
    <property type="match status" value="2"/>
</dbReference>
<feature type="domain" description="Phosphoacetylglucosamine mutase AMG1" evidence="13">
    <location>
        <begin position="297"/>
        <end position="344"/>
    </location>
</feature>
<sequence>MDPEALKKYSALHPKPAGLTLQYGTAGFRTKAEQLDHVMFRMGLLAVLRSKAMLSTIGIMVTASHNPEEDNGVKLIDPLGEMLHPSWEEYATQLANAEEHELQKIINEICQKAAVNQHTDASVFIGRDTRPSSEKLAQSAIDGISVLGGQYHDYGLVTTPQLHYMVCCQNTQGQYGKATLEGYYEKLSKAFTELIKQSPSSGESQRHLKIDCANGIGALKLSEMEPYLPKEVLIHLYNDGTKEKLNHLCGADFVKVHQKPPRGLDMKPNERCCSFDGDADRIVYYYEDATGHFHLIDGDKIATLISIFLKELLAKVGQALKMAVVQTAYANGSSTRYLEETLKV</sequence>
<evidence type="ECO:0000259" key="14">
    <source>
        <dbReference type="Pfam" id="PF21405"/>
    </source>
</evidence>
<dbReference type="FunFam" id="3.40.120.10:FF:000023">
    <property type="entry name" value="Phosphoacetylglucosamine mutase"/>
    <property type="match status" value="1"/>
</dbReference>
<evidence type="ECO:0000256" key="3">
    <source>
        <dbReference type="ARBA" id="ARBA00004865"/>
    </source>
</evidence>
<dbReference type="InterPro" id="IPR049022">
    <property type="entry name" value="AMG1_III"/>
</dbReference>
<dbReference type="EMBL" id="WEIS01086482">
    <property type="protein sequence ID" value="NWI70041.1"/>
    <property type="molecule type" value="Genomic_DNA"/>
</dbReference>
<dbReference type="GO" id="GO:0000287">
    <property type="term" value="F:magnesium ion binding"/>
    <property type="evidence" value="ECO:0007669"/>
    <property type="project" value="InterPro"/>
</dbReference>
<evidence type="ECO:0000256" key="11">
    <source>
        <dbReference type="ARBA" id="ARBA00032065"/>
    </source>
</evidence>
<dbReference type="Gene3D" id="3.40.120.10">
    <property type="entry name" value="Alpha-D-Glucose-1,6-Bisphosphate, subunit A, domain 3"/>
    <property type="match status" value="2"/>
</dbReference>
<evidence type="ECO:0000256" key="7">
    <source>
        <dbReference type="ARBA" id="ARBA00022842"/>
    </source>
</evidence>
<evidence type="ECO:0000256" key="8">
    <source>
        <dbReference type="ARBA" id="ARBA00023235"/>
    </source>
</evidence>
<dbReference type="PANTHER" id="PTHR45955">
    <property type="entry name" value="PHOSPHOACETYLGLUCOSAMINE MUTASE"/>
    <property type="match status" value="1"/>
</dbReference>
<dbReference type="InterPro" id="IPR005844">
    <property type="entry name" value="A-D-PHexomutase_a/b/a-I"/>
</dbReference>
<evidence type="ECO:0000256" key="10">
    <source>
        <dbReference type="ARBA" id="ARBA00031926"/>
    </source>
</evidence>
<keyword evidence="6" id="KW-0479">Metal-binding</keyword>
<dbReference type="InterPro" id="IPR016066">
    <property type="entry name" value="A-D-PHexomutase_CS"/>
</dbReference>
<accession>A0A851DHE6</accession>
<evidence type="ECO:0000313" key="16">
    <source>
        <dbReference type="Proteomes" id="UP000660247"/>
    </source>
</evidence>
<keyword evidence="7" id="KW-0460">Magnesium</keyword>
<comment type="catalytic activity">
    <reaction evidence="1">
        <text>N-acetyl-alpha-D-glucosamine 1-phosphate = N-acetyl-D-glucosamine 6-phosphate</text>
        <dbReference type="Rhea" id="RHEA:23804"/>
        <dbReference type="ChEBI" id="CHEBI:57513"/>
        <dbReference type="ChEBI" id="CHEBI:57776"/>
        <dbReference type="EC" id="5.4.2.3"/>
    </reaction>
</comment>
<dbReference type="PANTHER" id="PTHR45955:SF1">
    <property type="entry name" value="PHOSPHOACETYLGLUCOSAMINE MUTASE"/>
    <property type="match status" value="1"/>
</dbReference>
<evidence type="ECO:0000313" key="15">
    <source>
        <dbReference type="EMBL" id="NWI70041.1"/>
    </source>
</evidence>
<evidence type="ECO:0000256" key="6">
    <source>
        <dbReference type="ARBA" id="ARBA00022723"/>
    </source>
</evidence>
<dbReference type="PROSITE" id="PS00710">
    <property type="entry name" value="PGM_PMM"/>
    <property type="match status" value="1"/>
</dbReference>
<comment type="pathway">
    <text evidence="3">Nucleotide-sugar biosynthesis; UDP-N-acetyl-alpha-D-glucosamine biosynthesis; N-acetyl-alpha-D-glucosamine 1-phosphate from alpha-D-glucosamine 6-phosphate (route I): step 2/2.</text>
</comment>
<evidence type="ECO:0000256" key="2">
    <source>
        <dbReference type="ARBA" id="ARBA00001946"/>
    </source>
</evidence>
<evidence type="ECO:0000256" key="4">
    <source>
        <dbReference type="ARBA" id="ARBA00010231"/>
    </source>
</evidence>
<comment type="cofactor">
    <cofactor evidence="2">
        <name>Mg(2+)</name>
        <dbReference type="ChEBI" id="CHEBI:18420"/>
    </cofactor>
</comment>
<evidence type="ECO:0000256" key="9">
    <source>
        <dbReference type="ARBA" id="ARBA00023277"/>
    </source>
</evidence>
<keyword evidence="8" id="KW-0413">Isomerase</keyword>
<keyword evidence="9" id="KW-0119">Carbohydrate metabolism</keyword>
<feature type="domain" description="Phosphoacetylglucosamine mutase AMG1" evidence="14">
    <location>
        <begin position="178"/>
        <end position="283"/>
    </location>
</feature>
<dbReference type="GO" id="GO:0030097">
    <property type="term" value="P:hemopoiesis"/>
    <property type="evidence" value="ECO:0007669"/>
    <property type="project" value="TreeGrafter"/>
</dbReference>
<dbReference type="EC" id="5.4.2.3" evidence="5"/>
<dbReference type="Proteomes" id="UP000660247">
    <property type="component" value="Unassembled WGS sequence"/>
</dbReference>
<dbReference type="Pfam" id="PF21405">
    <property type="entry name" value="AMG1_II"/>
    <property type="match status" value="1"/>
</dbReference>
<gene>
    <name evidence="15" type="primary">Pgm3</name>
    <name evidence="15" type="ORF">TODMEX_R03674</name>
</gene>
<name>A0A851DHE6_TODME</name>
<organism evidence="15 16">
    <name type="scientific">Todus mexicanus</name>
    <name type="common">Puerto Rican tody</name>
    <dbReference type="NCBI Taxonomy" id="135184"/>
    <lineage>
        <taxon>Eukaryota</taxon>
        <taxon>Metazoa</taxon>
        <taxon>Chordata</taxon>
        <taxon>Craniata</taxon>
        <taxon>Vertebrata</taxon>
        <taxon>Euteleostomi</taxon>
        <taxon>Archelosauria</taxon>
        <taxon>Archosauria</taxon>
        <taxon>Dinosauria</taxon>
        <taxon>Saurischia</taxon>
        <taxon>Theropoda</taxon>
        <taxon>Coelurosauria</taxon>
        <taxon>Aves</taxon>
        <taxon>Neognathae</taxon>
        <taxon>Neoaves</taxon>
        <taxon>Telluraves</taxon>
        <taxon>Coraciimorphae</taxon>
        <taxon>Coraciiformes</taxon>
        <taxon>Todidae</taxon>
        <taxon>Todus</taxon>
    </lineage>
</organism>
<dbReference type="GO" id="GO:0005975">
    <property type="term" value="P:carbohydrate metabolic process"/>
    <property type="evidence" value="ECO:0007669"/>
    <property type="project" value="InterPro"/>
</dbReference>
<feature type="domain" description="Alpha-D-phosphohexomutase alpha/beta/alpha" evidence="12">
    <location>
        <begin position="104"/>
        <end position="166"/>
    </location>
</feature>
<keyword evidence="16" id="KW-1185">Reference proteome</keyword>
<dbReference type="Pfam" id="PF21404">
    <property type="entry name" value="AMG1_III"/>
    <property type="match status" value="1"/>
</dbReference>
<evidence type="ECO:0000256" key="5">
    <source>
        <dbReference type="ARBA" id="ARBA00012731"/>
    </source>
</evidence>
<dbReference type="OrthoDB" id="1928at2759"/>
<evidence type="ECO:0000256" key="1">
    <source>
        <dbReference type="ARBA" id="ARBA00000558"/>
    </source>
</evidence>
<proteinExistence type="inferred from homology"/>
<comment type="similarity">
    <text evidence="4">Belongs to the phosphohexose mutase family.</text>
</comment>
<dbReference type="SUPFAM" id="SSF53738">
    <property type="entry name" value="Phosphoglucomutase, first 3 domains"/>
    <property type="match status" value="3"/>
</dbReference>
<dbReference type="InterPro" id="IPR049023">
    <property type="entry name" value="AMG1_II"/>
</dbReference>
<feature type="non-terminal residue" evidence="15">
    <location>
        <position position="344"/>
    </location>
</feature>
<dbReference type="AlphaFoldDB" id="A0A851DHE6"/>
<dbReference type="FunFam" id="3.40.120.10:FF:000013">
    <property type="entry name" value="Phosphoacetylglucosamine mutase"/>
    <property type="match status" value="1"/>
</dbReference>
<protein>
    <recommendedName>
        <fullName evidence="5">phosphoacetylglucosamine mutase</fullName>
        <ecNumber evidence="5">5.4.2.3</ecNumber>
    </recommendedName>
    <alternativeName>
        <fullName evidence="11">Acetylglucosamine phosphomutase</fullName>
    </alternativeName>
    <alternativeName>
        <fullName evidence="10">N-acetylglucosamine-phosphate mutase</fullName>
    </alternativeName>
</protein>
<evidence type="ECO:0000259" key="12">
    <source>
        <dbReference type="Pfam" id="PF02878"/>
    </source>
</evidence>
<reference evidence="15" key="1">
    <citation type="submission" date="2019-10" db="EMBL/GenBank/DDBJ databases">
        <title>Bird 10,000 Genomes (B10K) Project - Family phase.</title>
        <authorList>
            <person name="Zhang G."/>
        </authorList>
    </citation>
    <scope>NUCLEOTIDE SEQUENCE</scope>
    <source>
        <strain evidence="15">B10K-DU-002-69</strain>
        <tissue evidence="15">Muscle</tissue>
    </source>
</reference>